<keyword evidence="5" id="KW-1185">Reference proteome</keyword>
<name>A0A1I4I1Z0_9FIRM</name>
<comment type="similarity">
    <text evidence="2">Belongs to the NifD/NifK/NifE/NifN family.</text>
</comment>
<protein>
    <submittedName>
        <fullName evidence="4">Nitrogenase molybdenum-iron protein NifN</fullName>
    </submittedName>
</protein>
<dbReference type="STRING" id="29563.SAMN02983006_01253"/>
<dbReference type="InterPro" id="IPR000318">
    <property type="entry name" value="Nase_comp1_CS"/>
</dbReference>
<gene>
    <name evidence="4" type="ORF">SAMN02983006_01253</name>
</gene>
<dbReference type="SUPFAM" id="SSF53807">
    <property type="entry name" value="Helical backbone' metal receptor"/>
    <property type="match status" value="1"/>
</dbReference>
<dbReference type="Gene3D" id="1.20.89.10">
    <property type="entry name" value="Nitrogenase Molybdenum-iron Protein, subunit B, domain 4"/>
    <property type="match status" value="1"/>
</dbReference>
<dbReference type="InterPro" id="IPR050152">
    <property type="entry name" value="ChlB/BchB/BchZ"/>
</dbReference>
<evidence type="ECO:0000259" key="3">
    <source>
        <dbReference type="Pfam" id="PF00148"/>
    </source>
</evidence>
<dbReference type="EMBL" id="FOTI01000014">
    <property type="protein sequence ID" value="SFL47983.1"/>
    <property type="molecule type" value="Genomic_DNA"/>
</dbReference>
<dbReference type="RefSeq" id="WP_089861102.1">
    <property type="nucleotide sequence ID" value="NZ_FOTI01000014.1"/>
</dbReference>
<accession>A0A1I4I1Z0</accession>
<evidence type="ECO:0000313" key="5">
    <source>
        <dbReference type="Proteomes" id="UP000199006"/>
    </source>
</evidence>
<dbReference type="Proteomes" id="UP000199006">
    <property type="component" value="Unassembled WGS sequence"/>
</dbReference>
<dbReference type="PANTHER" id="PTHR33712:SF7">
    <property type="entry name" value="LIGHT-INDEPENDENT PROTOCHLOROPHYLLIDE REDUCTASE SUBUNIT B"/>
    <property type="match status" value="1"/>
</dbReference>
<dbReference type="Pfam" id="PF00148">
    <property type="entry name" value="Oxidored_nitro"/>
    <property type="match status" value="1"/>
</dbReference>
<dbReference type="GO" id="GO:0016163">
    <property type="term" value="F:nitrogenase activity"/>
    <property type="evidence" value="ECO:0007669"/>
    <property type="project" value="InterPro"/>
</dbReference>
<reference evidence="4 5" key="1">
    <citation type="submission" date="2016-10" db="EMBL/GenBank/DDBJ databases">
        <authorList>
            <person name="de Groot N.N."/>
        </authorList>
    </citation>
    <scope>NUCLEOTIDE SEQUENCE [LARGE SCALE GENOMIC DNA]</scope>
    <source>
        <strain evidence="4 5">ATCC 51327</strain>
    </source>
</reference>
<evidence type="ECO:0000256" key="1">
    <source>
        <dbReference type="ARBA" id="ARBA00023231"/>
    </source>
</evidence>
<dbReference type="InterPro" id="IPR000510">
    <property type="entry name" value="Nase/OxRdtase_comp1"/>
</dbReference>
<evidence type="ECO:0000256" key="2">
    <source>
        <dbReference type="RuleBase" id="RU004021"/>
    </source>
</evidence>
<evidence type="ECO:0000313" key="4">
    <source>
        <dbReference type="EMBL" id="SFL47983.1"/>
    </source>
</evidence>
<dbReference type="Gene3D" id="3.40.50.1980">
    <property type="entry name" value="Nitrogenase molybdenum iron protein domain"/>
    <property type="match status" value="3"/>
</dbReference>
<feature type="domain" description="Nitrogenase/oxidoreductase component 1" evidence="3">
    <location>
        <begin position="15"/>
        <end position="433"/>
    </location>
</feature>
<organism evidence="4 5">
    <name type="scientific">Halanaerobium salsuginis</name>
    <dbReference type="NCBI Taxonomy" id="29563"/>
    <lineage>
        <taxon>Bacteria</taxon>
        <taxon>Bacillati</taxon>
        <taxon>Bacillota</taxon>
        <taxon>Clostridia</taxon>
        <taxon>Halanaerobiales</taxon>
        <taxon>Halanaerobiaceae</taxon>
        <taxon>Halanaerobium</taxon>
    </lineage>
</organism>
<proteinExistence type="inferred from homology"/>
<keyword evidence="1 2" id="KW-0535">Nitrogen fixation</keyword>
<sequence>MSELKKLNVNPCKMCMPIGAAIAFKGIENSMLLMHGSQGCSTYMRRHMSTHYEEPIDIASSSIDEQGTVYGGEDNLKQGLKNLIELYSPGVIGIVTTCLAETIGEDIRRIVADFKQNNELGSLALVTVSTPGYGGSQFEGYYLSLRRIVEQLVEEPAHKTKKINLIAPNISPAEIRELKRILELFKLDYTILPDIAQTLAAPYTADYSKIPAGGTRLRSIKKMGEAAATIELGALVDSSLSAAAYLEDKFAVPVYRLPLPIGLKNSDLLINILAEISGREIPAVLKEERGRLIDTMIDSHKYNGQGRAALFGDPEIVYAVSSLCQENGVKTILMATGSNIATFNNKLREITAANREQSLILNDTDFEEIRNYISEYKINLMLGNSDGAFIEEKDGIPLLRIGFPIHDRVGAARQQNIGYQGTNTLLDRITNQLLALKHDNFRENLYQKYYQPLSKSIAAESFTEQSFQTAELSVGDQ</sequence>
<dbReference type="OrthoDB" id="9800746at2"/>
<dbReference type="PANTHER" id="PTHR33712">
    <property type="entry name" value="LIGHT-INDEPENDENT PROTOCHLOROPHYLLIDE REDUCTASE SUBUNIT B"/>
    <property type="match status" value="1"/>
</dbReference>
<dbReference type="AlphaFoldDB" id="A0A1I4I1Z0"/>
<dbReference type="PROSITE" id="PS00699">
    <property type="entry name" value="NITROGENASE_1_1"/>
    <property type="match status" value="1"/>
</dbReference>